<evidence type="ECO:0000259" key="10">
    <source>
        <dbReference type="Pfam" id="PF07730"/>
    </source>
</evidence>
<dbReference type="Pfam" id="PF13796">
    <property type="entry name" value="Sensor"/>
    <property type="match status" value="1"/>
</dbReference>
<reference evidence="12 13" key="1">
    <citation type="journal article" date="2019" name="ACS Chem. Biol.">
        <title>Identification and Mobilization of a Cryptic Antibiotic Biosynthesis Gene Locus from a Human-Pathogenic Nocardia Isolate.</title>
        <authorList>
            <person name="Herisse M."/>
            <person name="Ishida K."/>
            <person name="Porter J.L."/>
            <person name="Howden B."/>
            <person name="Hertweck C."/>
            <person name="Stinear T.P."/>
            <person name="Pidot S.J."/>
        </authorList>
    </citation>
    <scope>NUCLEOTIDE SEQUENCE [LARGE SCALE GENOMIC DNA]</scope>
    <source>
        <strain evidence="12 13">AUSMDU00012717</strain>
    </source>
</reference>
<dbReference type="GO" id="GO:0016020">
    <property type="term" value="C:membrane"/>
    <property type="evidence" value="ECO:0007669"/>
    <property type="project" value="InterPro"/>
</dbReference>
<keyword evidence="9" id="KW-1133">Transmembrane helix</keyword>
<dbReference type="Proteomes" id="UP000503540">
    <property type="component" value="Chromosome"/>
</dbReference>
<dbReference type="AlphaFoldDB" id="A0A6G9YEM9"/>
<keyword evidence="5" id="KW-0547">Nucleotide-binding</keyword>
<organism evidence="12 13">
    <name type="scientific">Nocardia arthritidis</name>
    <dbReference type="NCBI Taxonomy" id="228602"/>
    <lineage>
        <taxon>Bacteria</taxon>
        <taxon>Bacillati</taxon>
        <taxon>Actinomycetota</taxon>
        <taxon>Actinomycetes</taxon>
        <taxon>Mycobacteriales</taxon>
        <taxon>Nocardiaceae</taxon>
        <taxon>Nocardia</taxon>
    </lineage>
</organism>
<evidence type="ECO:0000256" key="7">
    <source>
        <dbReference type="ARBA" id="ARBA00022840"/>
    </source>
</evidence>
<name>A0A6G9YEM9_9NOCA</name>
<dbReference type="EMBL" id="CP046172">
    <property type="protein sequence ID" value="QIS11580.1"/>
    <property type="molecule type" value="Genomic_DNA"/>
</dbReference>
<feature type="transmembrane region" description="Helical" evidence="9">
    <location>
        <begin position="151"/>
        <end position="177"/>
    </location>
</feature>
<dbReference type="Gene3D" id="1.20.5.1930">
    <property type="match status" value="1"/>
</dbReference>
<evidence type="ECO:0000256" key="4">
    <source>
        <dbReference type="ARBA" id="ARBA00022679"/>
    </source>
</evidence>
<evidence type="ECO:0000256" key="5">
    <source>
        <dbReference type="ARBA" id="ARBA00022741"/>
    </source>
</evidence>
<evidence type="ECO:0000256" key="6">
    <source>
        <dbReference type="ARBA" id="ARBA00022777"/>
    </source>
</evidence>
<dbReference type="InterPro" id="IPR025828">
    <property type="entry name" value="Put_sensor_dom"/>
</dbReference>
<feature type="domain" description="Signal transduction histidine kinase subgroup 3 dimerisation and phosphoacceptor" evidence="10">
    <location>
        <begin position="271"/>
        <end position="338"/>
    </location>
</feature>
<comment type="catalytic activity">
    <reaction evidence="1">
        <text>ATP + protein L-histidine = ADP + protein N-phospho-L-histidine.</text>
        <dbReference type="EC" id="2.7.13.3"/>
    </reaction>
</comment>
<evidence type="ECO:0000256" key="2">
    <source>
        <dbReference type="ARBA" id="ARBA00012438"/>
    </source>
</evidence>
<sequence length="464" mass="48536">MAAGLRSGRLRYMANMSFSTCWRRGLDKPGGIAADRKPGMMGSSDGDATWPTARNGGTGMRARLATPVYALGMICLSVAGIGSAALVLVSAALMVVGVGRFVFPSAVALLRTVADAARRLSGRLGVDIESPYGDETSAAELLKAPSTWRDVAWAFVDPIIGTWTAALALGMPLYGLYGAAVQPWVWRANARAGGVNAYGPIHVTSTAAALAAIPVGIGLIALGLYIGPALLRLRASWARDLLEPSRTTRLKRRVETLVDTRTDSIDAQAAELRRIERDLHDGAQARLVALGIGLGNAERLFAEDPDAARQLVAAAREASSQALDELRDLVRGVHPPVLADRGLADAIRALALDSLLDAEVSCELPGRPAPAVESAVYFAVNELFANIGKHAGTAAVHVTLGYHNGVLRCAVIDDGDGGADPAKGTGLQGIRSRLAVFDGTIAIDSPPGGPTHIRLEVPCAIRSE</sequence>
<keyword evidence="4" id="KW-0808">Transferase</keyword>
<dbReference type="PANTHER" id="PTHR24421:SF10">
    <property type="entry name" value="NITRATE_NITRITE SENSOR PROTEIN NARQ"/>
    <property type="match status" value="1"/>
</dbReference>
<gene>
    <name evidence="12" type="ORF">F5544_18540</name>
</gene>
<keyword evidence="9" id="KW-0472">Membrane</keyword>
<evidence type="ECO:0000256" key="8">
    <source>
        <dbReference type="ARBA" id="ARBA00023012"/>
    </source>
</evidence>
<dbReference type="Pfam" id="PF07730">
    <property type="entry name" value="HisKA_3"/>
    <property type="match status" value="1"/>
</dbReference>
<dbReference type="InterPro" id="IPR011712">
    <property type="entry name" value="Sig_transdc_His_kin_sub3_dim/P"/>
</dbReference>
<protein>
    <recommendedName>
        <fullName evidence="2">histidine kinase</fullName>
        <ecNumber evidence="2">2.7.13.3</ecNumber>
    </recommendedName>
</protein>
<dbReference type="GO" id="GO:0005524">
    <property type="term" value="F:ATP binding"/>
    <property type="evidence" value="ECO:0007669"/>
    <property type="project" value="UniProtKB-KW"/>
</dbReference>
<evidence type="ECO:0000256" key="1">
    <source>
        <dbReference type="ARBA" id="ARBA00000085"/>
    </source>
</evidence>
<evidence type="ECO:0000313" key="12">
    <source>
        <dbReference type="EMBL" id="QIS11580.1"/>
    </source>
</evidence>
<keyword evidence="3" id="KW-0597">Phosphoprotein</keyword>
<keyword evidence="8" id="KW-0902">Two-component regulatory system</keyword>
<evidence type="ECO:0000256" key="9">
    <source>
        <dbReference type="SAM" id="Phobius"/>
    </source>
</evidence>
<accession>A0A6G9YEM9</accession>
<feature type="transmembrane region" description="Helical" evidence="9">
    <location>
        <begin position="68"/>
        <end position="88"/>
    </location>
</feature>
<evidence type="ECO:0000256" key="3">
    <source>
        <dbReference type="ARBA" id="ARBA00022553"/>
    </source>
</evidence>
<feature type="domain" description="Putative sensor" evidence="11">
    <location>
        <begin position="69"/>
        <end position="242"/>
    </location>
</feature>
<keyword evidence="13" id="KW-1185">Reference proteome</keyword>
<evidence type="ECO:0000259" key="11">
    <source>
        <dbReference type="Pfam" id="PF13796"/>
    </source>
</evidence>
<keyword evidence="6 12" id="KW-0418">Kinase</keyword>
<dbReference type="PANTHER" id="PTHR24421">
    <property type="entry name" value="NITRATE/NITRITE SENSOR PROTEIN NARX-RELATED"/>
    <property type="match status" value="1"/>
</dbReference>
<dbReference type="EC" id="2.7.13.3" evidence="2"/>
<dbReference type="InterPro" id="IPR050482">
    <property type="entry name" value="Sensor_HK_TwoCompSys"/>
</dbReference>
<keyword evidence="7" id="KW-0067">ATP-binding</keyword>
<keyword evidence="9" id="KW-0812">Transmembrane</keyword>
<dbReference type="InterPro" id="IPR036890">
    <property type="entry name" value="HATPase_C_sf"/>
</dbReference>
<feature type="transmembrane region" description="Helical" evidence="9">
    <location>
        <begin position="207"/>
        <end position="231"/>
    </location>
</feature>
<dbReference type="GO" id="GO:0000155">
    <property type="term" value="F:phosphorelay sensor kinase activity"/>
    <property type="evidence" value="ECO:0007669"/>
    <property type="project" value="InterPro"/>
</dbReference>
<dbReference type="GO" id="GO:0046983">
    <property type="term" value="F:protein dimerization activity"/>
    <property type="evidence" value="ECO:0007669"/>
    <property type="project" value="InterPro"/>
</dbReference>
<proteinExistence type="predicted"/>
<dbReference type="Gene3D" id="3.30.565.10">
    <property type="entry name" value="Histidine kinase-like ATPase, C-terminal domain"/>
    <property type="match status" value="1"/>
</dbReference>
<evidence type="ECO:0000313" key="13">
    <source>
        <dbReference type="Proteomes" id="UP000503540"/>
    </source>
</evidence>
<dbReference type="KEGG" id="nah:F5544_18540"/>
<dbReference type="SUPFAM" id="SSF55874">
    <property type="entry name" value="ATPase domain of HSP90 chaperone/DNA topoisomerase II/histidine kinase"/>
    <property type="match status" value="1"/>
</dbReference>
<dbReference type="CDD" id="cd16917">
    <property type="entry name" value="HATPase_UhpB-NarQ-NarX-like"/>
    <property type="match status" value="1"/>
</dbReference>